<proteinExistence type="predicted"/>
<evidence type="ECO:0000313" key="1">
    <source>
        <dbReference type="EMBL" id="KAG8657355.1"/>
    </source>
</evidence>
<keyword evidence="2" id="KW-1185">Reference proteome</keyword>
<evidence type="ECO:0000313" key="2">
    <source>
        <dbReference type="Proteomes" id="UP000091857"/>
    </source>
</evidence>
<protein>
    <submittedName>
        <fullName evidence="1">Uncharacterized protein</fullName>
    </submittedName>
</protein>
<dbReference type="EMBL" id="CM004389">
    <property type="protein sequence ID" value="KAG8657355.1"/>
    <property type="molecule type" value="Genomic_DNA"/>
</dbReference>
<reference evidence="2" key="1">
    <citation type="journal article" date="2016" name="Nat. Biotechnol.">
        <title>Sequencing wild and cultivated cassava and related species reveals extensive interspecific hybridization and genetic diversity.</title>
        <authorList>
            <person name="Bredeson J.V."/>
            <person name="Lyons J.B."/>
            <person name="Prochnik S.E."/>
            <person name="Wu G.A."/>
            <person name="Ha C.M."/>
            <person name="Edsinger-Gonzales E."/>
            <person name="Grimwood J."/>
            <person name="Schmutz J."/>
            <person name="Rabbi I.Y."/>
            <person name="Egesi C."/>
            <person name="Nauluvula P."/>
            <person name="Lebot V."/>
            <person name="Ndunguru J."/>
            <person name="Mkamilo G."/>
            <person name="Bart R.S."/>
            <person name="Setter T.L."/>
            <person name="Gleadow R.M."/>
            <person name="Kulakow P."/>
            <person name="Ferguson M.E."/>
            <person name="Rounsley S."/>
            <person name="Rokhsar D.S."/>
        </authorList>
    </citation>
    <scope>NUCLEOTIDE SEQUENCE [LARGE SCALE GENOMIC DNA]</scope>
    <source>
        <strain evidence="2">cv. AM560-2</strain>
    </source>
</reference>
<gene>
    <name evidence="1" type="ORF">MANES_03G064232v8</name>
</gene>
<dbReference type="Proteomes" id="UP000091857">
    <property type="component" value="Chromosome 3"/>
</dbReference>
<name>A0ACB7HXV6_MANES</name>
<sequence>MSQQVETAMGNMLKMILCCWRKMQRYCTSKEENLAGREGKVLESCFHCIGYDQ</sequence>
<accession>A0ACB7HXV6</accession>
<comment type="caution">
    <text evidence="1">The sequence shown here is derived from an EMBL/GenBank/DDBJ whole genome shotgun (WGS) entry which is preliminary data.</text>
</comment>
<organism evidence="1 2">
    <name type="scientific">Manihot esculenta</name>
    <name type="common">Cassava</name>
    <name type="synonym">Jatropha manihot</name>
    <dbReference type="NCBI Taxonomy" id="3983"/>
    <lineage>
        <taxon>Eukaryota</taxon>
        <taxon>Viridiplantae</taxon>
        <taxon>Streptophyta</taxon>
        <taxon>Embryophyta</taxon>
        <taxon>Tracheophyta</taxon>
        <taxon>Spermatophyta</taxon>
        <taxon>Magnoliopsida</taxon>
        <taxon>eudicotyledons</taxon>
        <taxon>Gunneridae</taxon>
        <taxon>Pentapetalae</taxon>
        <taxon>rosids</taxon>
        <taxon>fabids</taxon>
        <taxon>Malpighiales</taxon>
        <taxon>Euphorbiaceae</taxon>
        <taxon>Crotonoideae</taxon>
        <taxon>Manihoteae</taxon>
        <taxon>Manihot</taxon>
    </lineage>
</organism>